<evidence type="ECO:0000313" key="1">
    <source>
        <dbReference type="EMBL" id="ODV57804.1"/>
    </source>
</evidence>
<keyword evidence="2" id="KW-1185">Reference proteome</keyword>
<protein>
    <submittedName>
        <fullName evidence="1">Uncharacterized protein</fullName>
    </submittedName>
</protein>
<dbReference type="AlphaFoldDB" id="A0A1D2V801"/>
<dbReference type="GeneID" id="30962802"/>
<evidence type="ECO:0000313" key="2">
    <source>
        <dbReference type="Proteomes" id="UP000095038"/>
    </source>
</evidence>
<feature type="non-terminal residue" evidence="1">
    <location>
        <position position="1"/>
    </location>
</feature>
<accession>A0A1D2V801</accession>
<reference evidence="2" key="1">
    <citation type="submission" date="2016-05" db="EMBL/GenBank/DDBJ databases">
        <title>Comparative genomics of biotechnologically important yeasts.</title>
        <authorList>
            <consortium name="DOE Joint Genome Institute"/>
            <person name="Riley R."/>
            <person name="Haridas S."/>
            <person name="Wolfe K.H."/>
            <person name="Lopes M.R."/>
            <person name="Hittinger C.T."/>
            <person name="Goker M."/>
            <person name="Salamov A."/>
            <person name="Wisecaver J."/>
            <person name="Long T.M."/>
            <person name="Aerts A.L."/>
            <person name="Barry K."/>
            <person name="Choi C."/>
            <person name="Clum A."/>
            <person name="Coughlan A.Y."/>
            <person name="Deshpande S."/>
            <person name="Douglass A.P."/>
            <person name="Hanson S.J."/>
            <person name="Klenk H.-P."/>
            <person name="Labutti K."/>
            <person name="Lapidus A."/>
            <person name="Lindquist E."/>
            <person name="Lipzen A."/>
            <person name="Meier-Kolthoff J.P."/>
            <person name="Ohm R.A."/>
            <person name="Otillar R.P."/>
            <person name="Pangilinan J."/>
            <person name="Peng Y."/>
            <person name="Rokas A."/>
            <person name="Rosa C.A."/>
            <person name="Scheuner C."/>
            <person name="Sibirny A.A."/>
            <person name="Slot J.C."/>
            <person name="Stielow J.B."/>
            <person name="Sun H."/>
            <person name="Kurtzman C.P."/>
            <person name="Blackwell M."/>
            <person name="Grigoriev I.V."/>
            <person name="Jeffries T.W."/>
        </authorList>
    </citation>
    <scope>NUCLEOTIDE SEQUENCE [LARGE SCALE GENOMIC DNA]</scope>
    <source>
        <strain evidence="2">DSM 1968</strain>
    </source>
</reference>
<organism evidence="1 2">
    <name type="scientific">Ascoidea rubescens DSM 1968</name>
    <dbReference type="NCBI Taxonomy" id="1344418"/>
    <lineage>
        <taxon>Eukaryota</taxon>
        <taxon>Fungi</taxon>
        <taxon>Dikarya</taxon>
        <taxon>Ascomycota</taxon>
        <taxon>Saccharomycotina</taxon>
        <taxon>Saccharomycetes</taxon>
        <taxon>Ascoideaceae</taxon>
        <taxon>Ascoidea</taxon>
    </lineage>
</organism>
<gene>
    <name evidence="1" type="ORF">ASCRUDRAFT_141095</name>
</gene>
<dbReference type="EMBL" id="KV454516">
    <property type="protein sequence ID" value="ODV57804.1"/>
    <property type="molecule type" value="Genomic_DNA"/>
</dbReference>
<name>A0A1D2V801_9ASCO</name>
<sequence>MRPGEIFPRRPLNFAISGAPCIKGKKKFPAQPIKLGITKKKIIKTPCPEISSENN</sequence>
<dbReference type="RefSeq" id="XP_020044111.1">
    <property type="nucleotide sequence ID" value="XM_020189166.1"/>
</dbReference>
<proteinExistence type="predicted"/>
<dbReference type="InParanoid" id="A0A1D2V801"/>
<dbReference type="Proteomes" id="UP000095038">
    <property type="component" value="Unassembled WGS sequence"/>
</dbReference>